<dbReference type="EMBL" id="LR797487">
    <property type="protein sequence ID" value="CAB4220113.1"/>
    <property type="molecule type" value="Genomic_DNA"/>
</dbReference>
<gene>
    <name evidence="2" type="ORF">UFOVP1620_37</name>
</gene>
<organism evidence="2">
    <name type="scientific">uncultured Caudovirales phage</name>
    <dbReference type="NCBI Taxonomy" id="2100421"/>
    <lineage>
        <taxon>Viruses</taxon>
        <taxon>Duplodnaviria</taxon>
        <taxon>Heunggongvirae</taxon>
        <taxon>Uroviricota</taxon>
        <taxon>Caudoviricetes</taxon>
        <taxon>Peduoviridae</taxon>
        <taxon>Maltschvirus</taxon>
        <taxon>Maltschvirus maltsch</taxon>
    </lineage>
</organism>
<name>A0A6J5SX83_9CAUD</name>
<evidence type="ECO:0000313" key="2">
    <source>
        <dbReference type="EMBL" id="CAB4220113.1"/>
    </source>
</evidence>
<proteinExistence type="predicted"/>
<feature type="region of interest" description="Disordered" evidence="1">
    <location>
        <begin position="98"/>
        <end position="117"/>
    </location>
</feature>
<accession>A0A6J5SX83</accession>
<sequence>MEDKDPWLAHLEQVYTDRDNGAKASDPEDLRTLMLRRLVVTFGVDSDYVNSLMPLLVQQFVIEYARHGSSKKCFESLDDNFVDLSDPRFQVKLKKIKRGRGSDPYEIPPKARDKTDG</sequence>
<protein>
    <submittedName>
        <fullName evidence="2">Uncharacterized protein</fullName>
    </submittedName>
</protein>
<evidence type="ECO:0000256" key="1">
    <source>
        <dbReference type="SAM" id="MobiDB-lite"/>
    </source>
</evidence>
<reference evidence="2" key="1">
    <citation type="submission" date="2020-05" db="EMBL/GenBank/DDBJ databases">
        <authorList>
            <person name="Chiriac C."/>
            <person name="Salcher M."/>
            <person name="Ghai R."/>
            <person name="Kavagutti S V."/>
        </authorList>
    </citation>
    <scope>NUCLEOTIDE SEQUENCE</scope>
</reference>